<dbReference type="InterPro" id="IPR018163">
    <property type="entry name" value="Thr/Ala-tRNA-synth_IIc_edit"/>
</dbReference>
<dbReference type="Proteomes" id="UP001596203">
    <property type="component" value="Unassembled WGS sequence"/>
</dbReference>
<evidence type="ECO:0008006" key="3">
    <source>
        <dbReference type="Google" id="ProtNLM"/>
    </source>
</evidence>
<keyword evidence="2" id="KW-1185">Reference proteome</keyword>
<reference evidence="2" key="1">
    <citation type="journal article" date="2019" name="Int. J. Syst. Evol. Microbiol.">
        <title>The Global Catalogue of Microorganisms (GCM) 10K type strain sequencing project: providing services to taxonomists for standard genome sequencing and annotation.</title>
        <authorList>
            <consortium name="The Broad Institute Genomics Platform"/>
            <consortium name="The Broad Institute Genome Sequencing Center for Infectious Disease"/>
            <person name="Wu L."/>
            <person name="Ma J."/>
        </authorList>
    </citation>
    <scope>NUCLEOTIDE SEQUENCE [LARGE SCALE GENOMIC DNA]</scope>
    <source>
        <strain evidence="2">ZS-35-S2</strain>
    </source>
</reference>
<gene>
    <name evidence="1" type="ORF">ACFP2T_46795</name>
</gene>
<sequence>MNLFEHDTVATFPAGCLDGSSTVLAVVGIDVPAGRHGVIVAGTPFHPLDHRWPDQPADTGIIELLGHRLPVLDCVVGAAPRGTADVLVGSAIPARRGDDAWCWLVVHVVELDPSLATWAVGASVRLTVDGKRRWDLSGAHTACHLSGFAINAALAGYWRKPVAADALGTPDFERQALVASSLSELRYHDTYRIGRSLRKAGFDTDGLPSVVPSLGVTLEKRMCDWTATAAPVRVTAAGPGLGSIRTWTCDLPSGTVRVPCGGTHLTDLAGLAGVRVEVSLSAAGDVLDVVGTVELHPVGASARADARVSR</sequence>
<evidence type="ECO:0000313" key="2">
    <source>
        <dbReference type="Proteomes" id="UP001596203"/>
    </source>
</evidence>
<accession>A0ABW1KPW0</accession>
<organism evidence="1 2">
    <name type="scientific">Plantactinospora solaniradicis</name>
    <dbReference type="NCBI Taxonomy" id="1723736"/>
    <lineage>
        <taxon>Bacteria</taxon>
        <taxon>Bacillati</taxon>
        <taxon>Actinomycetota</taxon>
        <taxon>Actinomycetes</taxon>
        <taxon>Micromonosporales</taxon>
        <taxon>Micromonosporaceae</taxon>
        <taxon>Plantactinospora</taxon>
    </lineage>
</organism>
<dbReference type="SUPFAM" id="SSF55186">
    <property type="entry name" value="ThrRS/AlaRS common domain"/>
    <property type="match status" value="1"/>
</dbReference>
<dbReference type="Gene3D" id="3.30.980.10">
    <property type="entry name" value="Threonyl-trna Synthetase, Chain A, domain 2"/>
    <property type="match status" value="1"/>
</dbReference>
<dbReference type="RefSeq" id="WP_377434227.1">
    <property type="nucleotide sequence ID" value="NZ_JBHSPR010000100.1"/>
</dbReference>
<comment type="caution">
    <text evidence="1">The sequence shown here is derived from an EMBL/GenBank/DDBJ whole genome shotgun (WGS) entry which is preliminary data.</text>
</comment>
<evidence type="ECO:0000313" key="1">
    <source>
        <dbReference type="EMBL" id="MFC6023650.1"/>
    </source>
</evidence>
<proteinExistence type="predicted"/>
<name>A0ABW1KPW0_9ACTN</name>
<dbReference type="EMBL" id="JBHSPR010000100">
    <property type="protein sequence ID" value="MFC6023650.1"/>
    <property type="molecule type" value="Genomic_DNA"/>
</dbReference>
<protein>
    <recommendedName>
        <fullName evidence="3">Metal-dependent hydrolase</fullName>
    </recommendedName>
</protein>